<gene>
    <name evidence="2" type="ORF">H2200_009115</name>
</gene>
<accession>A0AA38X3H5</accession>
<protein>
    <recommendedName>
        <fullName evidence="4">Amidoligase enzyme</fullName>
    </recommendedName>
</protein>
<feature type="compositionally biased region" description="Polar residues" evidence="1">
    <location>
        <begin position="505"/>
        <end position="514"/>
    </location>
</feature>
<name>A0AA38X3H5_9EURO</name>
<evidence type="ECO:0008006" key="4">
    <source>
        <dbReference type="Google" id="ProtNLM"/>
    </source>
</evidence>
<evidence type="ECO:0000313" key="2">
    <source>
        <dbReference type="EMBL" id="KAJ9606154.1"/>
    </source>
</evidence>
<evidence type="ECO:0000313" key="3">
    <source>
        <dbReference type="Proteomes" id="UP001172673"/>
    </source>
</evidence>
<dbReference type="Proteomes" id="UP001172673">
    <property type="component" value="Unassembled WGS sequence"/>
</dbReference>
<dbReference type="EMBL" id="JAPDRK010000014">
    <property type="protein sequence ID" value="KAJ9606154.1"/>
    <property type="molecule type" value="Genomic_DNA"/>
</dbReference>
<dbReference type="PANTHER" id="PTHR36847">
    <property type="entry name" value="AMIDOLIGASE ENZYME"/>
    <property type="match status" value="1"/>
</dbReference>
<evidence type="ECO:0000256" key="1">
    <source>
        <dbReference type="SAM" id="MobiDB-lite"/>
    </source>
</evidence>
<proteinExistence type="predicted"/>
<comment type="caution">
    <text evidence="2">The sequence shown here is derived from an EMBL/GenBank/DDBJ whole genome shotgun (WGS) entry which is preliminary data.</text>
</comment>
<organism evidence="2 3">
    <name type="scientific">Cladophialophora chaetospira</name>
    <dbReference type="NCBI Taxonomy" id="386627"/>
    <lineage>
        <taxon>Eukaryota</taxon>
        <taxon>Fungi</taxon>
        <taxon>Dikarya</taxon>
        <taxon>Ascomycota</taxon>
        <taxon>Pezizomycotina</taxon>
        <taxon>Eurotiomycetes</taxon>
        <taxon>Chaetothyriomycetidae</taxon>
        <taxon>Chaetothyriales</taxon>
        <taxon>Herpotrichiellaceae</taxon>
        <taxon>Cladophialophora</taxon>
    </lineage>
</organism>
<dbReference type="AlphaFoldDB" id="A0AA38X3H5"/>
<reference evidence="2" key="1">
    <citation type="submission" date="2022-10" db="EMBL/GenBank/DDBJ databases">
        <title>Culturing micro-colonial fungi from biological soil crusts in the Mojave desert and describing Neophaeococcomyces mojavensis, and introducing the new genera and species Taxawa tesnikishii.</title>
        <authorList>
            <person name="Kurbessoian T."/>
            <person name="Stajich J.E."/>
        </authorList>
    </citation>
    <scope>NUCLEOTIDE SEQUENCE</scope>
    <source>
        <strain evidence="2">TK_41</strain>
    </source>
</reference>
<feature type="region of interest" description="Disordered" evidence="1">
    <location>
        <begin position="481"/>
        <end position="521"/>
    </location>
</feature>
<feature type="compositionally biased region" description="Acidic residues" evidence="1">
    <location>
        <begin position="481"/>
        <end position="500"/>
    </location>
</feature>
<dbReference type="PANTHER" id="PTHR36847:SF1">
    <property type="entry name" value="AMIDOLIGASE ENZYME"/>
    <property type="match status" value="1"/>
</dbReference>
<sequence>MTEPGSDSGKLPLTFGIEVEFLFGVRRDLERFPEHWWLVSDNIGLYQAAAIFGNNGGELRVENDAKLGDDSFEKFASWGLTHEGAVRVPVTVDEAHEWSNGALAVHHEDQLEDEWDWTGLELISPALRVPDIERNRPNGLAELNGYLKFMTRNSYPEVPYMFMASPQSTSVHVHIGVQPQISGQVDIPLDVLRHIAWVCLLFEDSITLLHHPERHAYPHSKCRDYAASNRKILNAESYLHHVHCCGLGKPFSPEDTFLKIFDYKYSGEWLATVKLAEALSSKVAEHEGPIQPCDINRYLFVNFENLALGVDDHSKKTIEFRQHHGTLSARDLNEWVIFVTALVRAAERLSSTDPESGVSATPLLASKIFDQYPNPIQRDQALREAAKYTHILREDRRSLKQLFDLLQLPLANRVYWWNRAKSFQAEIAKNWTDKIQSTCDDYECPNKPLRDSEGWEEGELDNNPPWDGANEDCEYELDVEEEEDDSVPMEIDNDVPDPDEMIPRRTTSNTTPSLVSDDDDESVPMDIDDDVSSPVAPTAVMPPMLATNRGNVMSISHILNHYAYPASRNG</sequence>
<keyword evidence="3" id="KW-1185">Reference proteome</keyword>